<reference evidence="1" key="1">
    <citation type="submission" date="2021-06" db="EMBL/GenBank/DDBJ databases">
        <authorList>
            <person name="Kallberg Y."/>
            <person name="Tangrot J."/>
            <person name="Rosling A."/>
        </authorList>
    </citation>
    <scope>NUCLEOTIDE SEQUENCE</scope>
    <source>
        <strain evidence="1">AU212A</strain>
    </source>
</reference>
<proteinExistence type="predicted"/>
<accession>A0ACA9PZ17</accession>
<sequence>FDIKPKHITLELTEYYMKHSIFSDERFENTIDTILAENITKN</sequence>
<evidence type="ECO:0000313" key="1">
    <source>
        <dbReference type="EMBL" id="CAG8722583.1"/>
    </source>
</evidence>
<keyword evidence="2" id="KW-1185">Reference proteome</keyword>
<gene>
    <name evidence="1" type="ORF">SCALOS_LOCUS11314</name>
</gene>
<organism evidence="1 2">
    <name type="scientific">Scutellospora calospora</name>
    <dbReference type="NCBI Taxonomy" id="85575"/>
    <lineage>
        <taxon>Eukaryota</taxon>
        <taxon>Fungi</taxon>
        <taxon>Fungi incertae sedis</taxon>
        <taxon>Mucoromycota</taxon>
        <taxon>Glomeromycotina</taxon>
        <taxon>Glomeromycetes</taxon>
        <taxon>Diversisporales</taxon>
        <taxon>Gigasporaceae</taxon>
        <taxon>Scutellospora</taxon>
    </lineage>
</organism>
<feature type="non-terminal residue" evidence="1">
    <location>
        <position position="1"/>
    </location>
</feature>
<comment type="caution">
    <text evidence="1">The sequence shown here is derived from an EMBL/GenBank/DDBJ whole genome shotgun (WGS) entry which is preliminary data.</text>
</comment>
<feature type="non-terminal residue" evidence="1">
    <location>
        <position position="42"/>
    </location>
</feature>
<name>A0ACA9PZ17_9GLOM</name>
<protein>
    <submittedName>
        <fullName evidence="1">5862_t:CDS:1</fullName>
    </submittedName>
</protein>
<evidence type="ECO:0000313" key="2">
    <source>
        <dbReference type="Proteomes" id="UP000789860"/>
    </source>
</evidence>
<dbReference type="EMBL" id="CAJVPM010048235">
    <property type="protein sequence ID" value="CAG8722583.1"/>
    <property type="molecule type" value="Genomic_DNA"/>
</dbReference>
<dbReference type="Proteomes" id="UP000789860">
    <property type="component" value="Unassembled WGS sequence"/>
</dbReference>